<name>A0A418NV76_9SPHN</name>
<evidence type="ECO:0000256" key="5">
    <source>
        <dbReference type="ARBA" id="ARBA00022967"/>
    </source>
</evidence>
<evidence type="ECO:0000256" key="6">
    <source>
        <dbReference type="ARBA" id="ARBA00023136"/>
    </source>
</evidence>
<evidence type="ECO:0000256" key="2">
    <source>
        <dbReference type="ARBA" id="ARBA00022741"/>
    </source>
</evidence>
<comment type="caution">
    <text evidence="8">The sequence shown here is derived from an EMBL/GenBank/DDBJ whole genome shotgun (WGS) entry which is preliminary data.</text>
</comment>
<dbReference type="SUPFAM" id="SSF52540">
    <property type="entry name" value="P-loop containing nucleoside triphosphate hydrolases"/>
    <property type="match status" value="1"/>
</dbReference>
<sequence>MEAPRLAARDLACRRGERLLFRGLSLELSGGQALHVTGSNGTGKSSLIRILARLLRPYAGEVERSGTIGLLDQTMALDEHLPLGRALAFWRRIDRWPDRDDATGERVGQLGLRDLMDVPVRYLSTGQRKRAALFRLLGQGADIWLLDEPLNGLDRDAVALVEALVAQHIASGGLALVASHQPIAVAGMAVLHLPDYAPGVDA</sequence>
<accession>A0A418NV76</accession>
<dbReference type="GO" id="GO:0016887">
    <property type="term" value="F:ATP hydrolysis activity"/>
    <property type="evidence" value="ECO:0007669"/>
    <property type="project" value="InterPro"/>
</dbReference>
<evidence type="ECO:0000256" key="1">
    <source>
        <dbReference type="ARBA" id="ARBA00022448"/>
    </source>
</evidence>
<dbReference type="NCBIfam" id="TIGR01189">
    <property type="entry name" value="ccmA"/>
    <property type="match status" value="1"/>
</dbReference>
<dbReference type="SMART" id="SM00382">
    <property type="entry name" value="AAA"/>
    <property type="match status" value="1"/>
</dbReference>
<dbReference type="GO" id="GO:0022857">
    <property type="term" value="F:transmembrane transporter activity"/>
    <property type="evidence" value="ECO:0007669"/>
    <property type="project" value="InterPro"/>
</dbReference>
<keyword evidence="1" id="KW-0813">Transport</keyword>
<dbReference type="GO" id="GO:0017004">
    <property type="term" value="P:cytochrome complex assembly"/>
    <property type="evidence" value="ECO:0007669"/>
    <property type="project" value="UniProtKB-KW"/>
</dbReference>
<dbReference type="PROSITE" id="PS50893">
    <property type="entry name" value="ABC_TRANSPORTER_2"/>
    <property type="match status" value="1"/>
</dbReference>
<keyword evidence="6" id="KW-0472">Membrane</keyword>
<organism evidence="8 9">
    <name type="scientific">Aurantiacibacter zhengii</name>
    <dbReference type="NCBI Taxonomy" id="2307003"/>
    <lineage>
        <taxon>Bacteria</taxon>
        <taxon>Pseudomonadati</taxon>
        <taxon>Pseudomonadota</taxon>
        <taxon>Alphaproteobacteria</taxon>
        <taxon>Sphingomonadales</taxon>
        <taxon>Erythrobacteraceae</taxon>
        <taxon>Aurantiacibacter</taxon>
    </lineage>
</organism>
<dbReference type="AlphaFoldDB" id="A0A418NV76"/>
<protein>
    <submittedName>
        <fullName evidence="8">Heme ABC exporter ATP-binding protein CcmA</fullName>
        <ecNumber evidence="8">3.6.3.41</ecNumber>
    </submittedName>
</protein>
<reference evidence="8 9" key="1">
    <citation type="submission" date="2018-08" db="EMBL/GenBank/DDBJ databases">
        <title>Erythrobacter zhengii sp.nov., a bacterium isolated from deep-sea sediment.</title>
        <authorList>
            <person name="Fang C."/>
            <person name="Wu Y.-H."/>
            <person name="Sun C."/>
            <person name="Wang H."/>
            <person name="Cheng H."/>
            <person name="Meng F.-X."/>
            <person name="Wang C.-S."/>
            <person name="Xu X.-W."/>
        </authorList>
    </citation>
    <scope>NUCLEOTIDE SEQUENCE [LARGE SCALE GENOMIC DNA]</scope>
    <source>
        <strain evidence="8 9">V18</strain>
    </source>
</reference>
<evidence type="ECO:0000256" key="3">
    <source>
        <dbReference type="ARBA" id="ARBA00022748"/>
    </source>
</evidence>
<gene>
    <name evidence="8" type="primary">ccmA</name>
    <name evidence="8" type="ORF">D2V07_05950</name>
</gene>
<proteinExistence type="predicted"/>
<dbReference type="OrthoDB" id="9800654at2"/>
<dbReference type="RefSeq" id="WP_119585693.1">
    <property type="nucleotide sequence ID" value="NZ_CAWODQ010000012.1"/>
</dbReference>
<dbReference type="InterPro" id="IPR003439">
    <property type="entry name" value="ABC_transporter-like_ATP-bd"/>
</dbReference>
<keyword evidence="3" id="KW-0201">Cytochrome c-type biogenesis</keyword>
<dbReference type="Pfam" id="PF00005">
    <property type="entry name" value="ABC_tran"/>
    <property type="match status" value="1"/>
</dbReference>
<evidence type="ECO:0000259" key="7">
    <source>
        <dbReference type="PROSITE" id="PS50893"/>
    </source>
</evidence>
<dbReference type="Gene3D" id="3.40.50.300">
    <property type="entry name" value="P-loop containing nucleotide triphosphate hydrolases"/>
    <property type="match status" value="1"/>
</dbReference>
<dbReference type="PANTHER" id="PTHR43499:SF1">
    <property type="entry name" value="ABC TRANSPORTER I FAMILY MEMBER 1"/>
    <property type="match status" value="1"/>
</dbReference>
<keyword evidence="8" id="KW-0378">Hydrolase</keyword>
<evidence type="ECO:0000256" key="4">
    <source>
        <dbReference type="ARBA" id="ARBA00022840"/>
    </source>
</evidence>
<dbReference type="PANTHER" id="PTHR43499">
    <property type="entry name" value="ABC TRANSPORTER I FAMILY MEMBER 1"/>
    <property type="match status" value="1"/>
</dbReference>
<dbReference type="Proteomes" id="UP000286576">
    <property type="component" value="Unassembled WGS sequence"/>
</dbReference>
<keyword evidence="5" id="KW-1278">Translocase</keyword>
<dbReference type="EC" id="3.6.3.41" evidence="8"/>
<keyword evidence="9" id="KW-1185">Reference proteome</keyword>
<keyword evidence="4 8" id="KW-0067">ATP-binding</keyword>
<dbReference type="InterPro" id="IPR003593">
    <property type="entry name" value="AAA+_ATPase"/>
</dbReference>
<evidence type="ECO:0000313" key="9">
    <source>
        <dbReference type="Proteomes" id="UP000286576"/>
    </source>
</evidence>
<evidence type="ECO:0000313" key="8">
    <source>
        <dbReference type="EMBL" id="RIV87860.1"/>
    </source>
</evidence>
<feature type="domain" description="ABC transporter" evidence="7">
    <location>
        <begin position="6"/>
        <end position="202"/>
    </location>
</feature>
<dbReference type="GO" id="GO:0005524">
    <property type="term" value="F:ATP binding"/>
    <property type="evidence" value="ECO:0007669"/>
    <property type="project" value="UniProtKB-KW"/>
</dbReference>
<dbReference type="InterPro" id="IPR027417">
    <property type="entry name" value="P-loop_NTPase"/>
</dbReference>
<keyword evidence="2" id="KW-0547">Nucleotide-binding</keyword>
<dbReference type="EMBL" id="QXFL01000002">
    <property type="protein sequence ID" value="RIV87860.1"/>
    <property type="molecule type" value="Genomic_DNA"/>
</dbReference>
<dbReference type="InterPro" id="IPR005895">
    <property type="entry name" value="ABC_transptr_haem_export_CcmA"/>
</dbReference>